<dbReference type="PANTHER" id="PTHR13617">
    <property type="entry name" value="PROTEIN ABHD18"/>
    <property type="match status" value="1"/>
</dbReference>
<dbReference type="EMBL" id="OVEO01000014">
    <property type="protein sequence ID" value="SPR00401.1"/>
    <property type="molecule type" value="Genomic_DNA"/>
</dbReference>
<keyword evidence="2" id="KW-0496">Mitochondrion</keyword>
<gene>
    <name evidence="1" type="ORF">PBRA_004253</name>
    <name evidence="2" type="ORF">PLBR_LOCUS7616</name>
</gene>
<dbReference type="Proteomes" id="UP000290189">
    <property type="component" value="Unassembled WGS sequence"/>
</dbReference>
<dbReference type="InterPro" id="IPR029058">
    <property type="entry name" value="AB_hydrolase_fold"/>
</dbReference>
<dbReference type="OMA" id="METISWA"/>
<dbReference type="Pfam" id="PF09752">
    <property type="entry name" value="ABHD18"/>
    <property type="match status" value="1"/>
</dbReference>
<dbReference type="AlphaFoldDB" id="A0A0G4IK77"/>
<reference evidence="2 4" key="2">
    <citation type="submission" date="2018-03" db="EMBL/GenBank/DDBJ databases">
        <authorList>
            <person name="Fogelqvist J."/>
        </authorList>
    </citation>
    <scope>NUCLEOTIDE SEQUENCE [LARGE SCALE GENOMIC DNA]</scope>
</reference>
<dbReference type="InterPro" id="IPR019149">
    <property type="entry name" value="ABHD18"/>
</dbReference>
<evidence type="ECO:0008006" key="5">
    <source>
        <dbReference type="Google" id="ProtNLM"/>
    </source>
</evidence>
<reference evidence="1 3" key="1">
    <citation type="submission" date="2015-02" db="EMBL/GenBank/DDBJ databases">
        <authorList>
            <person name="Chooi Y.-H."/>
        </authorList>
    </citation>
    <scope>NUCLEOTIDE SEQUENCE [LARGE SCALE GENOMIC DNA]</scope>
    <source>
        <strain evidence="1">E3</strain>
    </source>
</reference>
<evidence type="ECO:0000313" key="1">
    <source>
        <dbReference type="EMBL" id="CEO95527.1"/>
    </source>
</evidence>
<geneLocation type="mitochondrion" evidence="2"/>
<dbReference type="Proteomes" id="UP000039324">
    <property type="component" value="Unassembled WGS sequence"/>
</dbReference>
<keyword evidence="3" id="KW-1185">Reference proteome</keyword>
<proteinExistence type="predicted"/>
<protein>
    <recommendedName>
        <fullName evidence="5">AB hydrolase-1 domain-containing protein</fullName>
    </recommendedName>
</protein>
<dbReference type="Gene3D" id="3.40.50.1820">
    <property type="entry name" value="alpha/beta hydrolase"/>
    <property type="match status" value="1"/>
</dbReference>
<dbReference type="PANTHER" id="PTHR13617:SF14">
    <property type="entry name" value="PROTEIN ABHD18"/>
    <property type="match status" value="1"/>
</dbReference>
<dbReference type="OrthoDB" id="9987145at2759"/>
<accession>A0A0G4IK77</accession>
<evidence type="ECO:0000313" key="3">
    <source>
        <dbReference type="Proteomes" id="UP000039324"/>
    </source>
</evidence>
<name>A0A0G4IK77_PLABS</name>
<evidence type="ECO:0000313" key="4">
    <source>
        <dbReference type="Proteomes" id="UP000290189"/>
    </source>
</evidence>
<sequence>MEVEKKFKMAMETISWAVGFVDTVAVHASSVYDSGRLFADGIGDVSVLDESEEVIRRACLGLSGIPYLTNLVWEDRPATSKVNGAYTVEEATFDAPFPHFLPKECHRAHFQLVRPTKGPVKGVVIHFQMTGDETFDFRRDAIANRLVDSQTASILVMIPMYGSRRPPGQERFLIRTVSEFFQASIVAMFEGAMLVSWARKQFPAASVCITGISAGAVPATGAALLTKEPVALVPCIAPCSGRPFIFGALAAWIDWKNIAKSIGAKNIAQAQLYMVELFARKHIRKMVEWRKESKQALTLVTMSIAAMHDRCVHPVESQELHDMLAEISTHSEMAWMPGGHILAIRQSGTRFAPIIQRAVDVMNTSEALSS</sequence>
<organism evidence="1 3">
    <name type="scientific">Plasmodiophora brassicae</name>
    <name type="common">Clubroot disease agent</name>
    <dbReference type="NCBI Taxonomy" id="37360"/>
    <lineage>
        <taxon>Eukaryota</taxon>
        <taxon>Sar</taxon>
        <taxon>Rhizaria</taxon>
        <taxon>Endomyxa</taxon>
        <taxon>Phytomyxea</taxon>
        <taxon>Plasmodiophorida</taxon>
        <taxon>Plasmodiophoridae</taxon>
        <taxon>Plasmodiophora</taxon>
    </lineage>
</organism>
<dbReference type="SUPFAM" id="SSF53474">
    <property type="entry name" value="alpha/beta-Hydrolases"/>
    <property type="match status" value="1"/>
</dbReference>
<evidence type="ECO:0000313" key="2">
    <source>
        <dbReference type="EMBL" id="SPR00401.1"/>
    </source>
</evidence>
<dbReference type="EMBL" id="CDSF01000024">
    <property type="protein sequence ID" value="CEO95527.1"/>
    <property type="molecule type" value="Genomic_DNA"/>
</dbReference>